<gene>
    <name evidence="2" type="ORF">SDC9_156745</name>
</gene>
<proteinExistence type="predicted"/>
<name>A0A645F530_9ZZZZ</name>
<keyword evidence="1" id="KW-0472">Membrane</keyword>
<dbReference type="AlphaFoldDB" id="A0A645F530"/>
<keyword evidence="1" id="KW-1133">Transmembrane helix</keyword>
<accession>A0A645F530</accession>
<feature type="transmembrane region" description="Helical" evidence="1">
    <location>
        <begin position="81"/>
        <end position="103"/>
    </location>
</feature>
<organism evidence="2">
    <name type="scientific">bioreactor metagenome</name>
    <dbReference type="NCBI Taxonomy" id="1076179"/>
    <lineage>
        <taxon>unclassified sequences</taxon>
        <taxon>metagenomes</taxon>
        <taxon>ecological metagenomes</taxon>
    </lineage>
</organism>
<keyword evidence="1" id="KW-0812">Transmembrane</keyword>
<comment type="caution">
    <text evidence="2">The sequence shown here is derived from an EMBL/GenBank/DDBJ whole genome shotgun (WGS) entry which is preliminary data.</text>
</comment>
<evidence type="ECO:0000256" key="1">
    <source>
        <dbReference type="SAM" id="Phobius"/>
    </source>
</evidence>
<protein>
    <submittedName>
        <fullName evidence="2">Uncharacterized protein</fullName>
    </submittedName>
</protein>
<evidence type="ECO:0000313" key="2">
    <source>
        <dbReference type="EMBL" id="MPN09455.1"/>
    </source>
</evidence>
<dbReference type="EMBL" id="VSSQ01055562">
    <property type="protein sequence ID" value="MPN09455.1"/>
    <property type="molecule type" value="Genomic_DNA"/>
</dbReference>
<sequence>MLLDLDSGGHVADRIDVRFADSLVADRLQILALAFLIEHIHRQRRFPGTGYPCEDDPFVPGQVHRDVLQIPFLGADDTDMVHAYSLAFLLVLLLQLYPLAAFLSQLSRMDALFSVILQKRRPR</sequence>
<reference evidence="2" key="1">
    <citation type="submission" date="2019-08" db="EMBL/GenBank/DDBJ databases">
        <authorList>
            <person name="Kucharzyk K."/>
            <person name="Murdoch R.W."/>
            <person name="Higgins S."/>
            <person name="Loffler F."/>
        </authorList>
    </citation>
    <scope>NUCLEOTIDE SEQUENCE</scope>
</reference>